<evidence type="ECO:0000256" key="1">
    <source>
        <dbReference type="PROSITE-ProRule" id="PRU00285"/>
    </source>
</evidence>
<evidence type="ECO:0000313" key="5">
    <source>
        <dbReference type="Proteomes" id="UP000036958"/>
    </source>
</evidence>
<dbReference type="STRING" id="1409788.NC99_16260"/>
<evidence type="ECO:0000259" key="3">
    <source>
        <dbReference type="PROSITE" id="PS01031"/>
    </source>
</evidence>
<dbReference type="InterPro" id="IPR008978">
    <property type="entry name" value="HSP20-like_chaperone"/>
</dbReference>
<dbReference type="Gene3D" id="2.60.40.790">
    <property type="match status" value="1"/>
</dbReference>
<dbReference type="SUPFAM" id="SSF49764">
    <property type="entry name" value="HSP20-like chaperones"/>
    <property type="match status" value="1"/>
</dbReference>
<comment type="caution">
    <text evidence="4">The sequence shown here is derived from an EMBL/GenBank/DDBJ whole genome shotgun (WGS) entry which is preliminary data.</text>
</comment>
<evidence type="ECO:0000313" key="4">
    <source>
        <dbReference type="EMBL" id="KOH45563.1"/>
    </source>
</evidence>
<dbReference type="EMBL" id="LGIA01000110">
    <property type="protein sequence ID" value="KOH45563.1"/>
    <property type="molecule type" value="Genomic_DNA"/>
</dbReference>
<sequence>MEDKTMALSRFSNQYPDLFDRFFDTNLFDWSNRNYSTTNTTLPAVNIKEDQDGFEVEVAVPGFDKKDFKIDLNNSLLTISSEKKTEDETKEGQQFTRREFSYQSFSRSFTLPQTVENEKITAKYENGILKVYIPKKEEVKPKPPKQIEIK</sequence>
<organism evidence="4 5">
    <name type="scientific">Sunxiuqinia dokdonensis</name>
    <dbReference type="NCBI Taxonomy" id="1409788"/>
    <lineage>
        <taxon>Bacteria</taxon>
        <taxon>Pseudomonadati</taxon>
        <taxon>Bacteroidota</taxon>
        <taxon>Bacteroidia</taxon>
        <taxon>Marinilabiliales</taxon>
        <taxon>Prolixibacteraceae</taxon>
        <taxon>Sunxiuqinia</taxon>
    </lineage>
</organism>
<dbReference type="AlphaFoldDB" id="A0A0L8VB16"/>
<dbReference type="CDD" id="cd06464">
    <property type="entry name" value="ACD_sHsps-like"/>
    <property type="match status" value="1"/>
</dbReference>
<evidence type="ECO:0000256" key="2">
    <source>
        <dbReference type="RuleBase" id="RU003616"/>
    </source>
</evidence>
<keyword evidence="5" id="KW-1185">Reference proteome</keyword>
<gene>
    <name evidence="4" type="ORF">NC99_16260</name>
</gene>
<feature type="domain" description="SHSP" evidence="3">
    <location>
        <begin position="36"/>
        <end position="150"/>
    </location>
</feature>
<protein>
    <submittedName>
        <fullName evidence="4">Heat-shock protein</fullName>
    </submittedName>
</protein>
<dbReference type="InterPro" id="IPR031107">
    <property type="entry name" value="Small_HSP"/>
</dbReference>
<dbReference type="Proteomes" id="UP000036958">
    <property type="component" value="Unassembled WGS sequence"/>
</dbReference>
<proteinExistence type="inferred from homology"/>
<name>A0A0L8VB16_9BACT</name>
<comment type="similarity">
    <text evidence="1 2">Belongs to the small heat shock protein (HSP20) family.</text>
</comment>
<accession>A0A0L8VB16</accession>
<dbReference type="InterPro" id="IPR002068">
    <property type="entry name" value="A-crystallin/Hsp20_dom"/>
</dbReference>
<dbReference type="Pfam" id="PF00011">
    <property type="entry name" value="HSP20"/>
    <property type="match status" value="1"/>
</dbReference>
<dbReference type="PROSITE" id="PS01031">
    <property type="entry name" value="SHSP"/>
    <property type="match status" value="1"/>
</dbReference>
<dbReference type="PANTHER" id="PTHR11527">
    <property type="entry name" value="HEAT-SHOCK PROTEIN 20 FAMILY MEMBER"/>
    <property type="match status" value="1"/>
</dbReference>
<reference evidence="5" key="1">
    <citation type="submission" date="2015-07" db="EMBL/GenBank/DDBJ databases">
        <title>Genome sequencing of Sunxiuqinia dokdonensis strain SK.</title>
        <authorList>
            <person name="Ahn S."/>
            <person name="Kim B.-C."/>
        </authorList>
    </citation>
    <scope>NUCLEOTIDE SEQUENCE [LARGE SCALE GENOMIC DNA]</scope>
    <source>
        <strain evidence="5">SK</strain>
    </source>
</reference>